<proteinExistence type="inferred from homology"/>
<keyword evidence="6 12" id="KW-0812">Transmembrane</keyword>
<evidence type="ECO:0000256" key="2">
    <source>
        <dbReference type="ARBA" id="ARBA00022475"/>
    </source>
</evidence>
<keyword evidence="2 12" id="KW-1003">Cell membrane</keyword>
<dbReference type="Pfam" id="PF00953">
    <property type="entry name" value="Glycos_transf_4"/>
    <property type="match status" value="1"/>
</dbReference>
<keyword evidence="7 12" id="KW-0460">Magnesium</keyword>
<comment type="cofactor">
    <cofactor evidence="12">
        <name>Mg(2+)</name>
        <dbReference type="ChEBI" id="CHEBI:18420"/>
    </cofactor>
</comment>
<comment type="caution">
    <text evidence="13">The sequence shown here is derived from an EMBL/GenBank/DDBJ whole genome shotgun (WGS) entry which is preliminary data.</text>
</comment>
<keyword evidence="5 12" id="KW-0808">Transferase</keyword>
<comment type="similarity">
    <text evidence="12">Belongs to the glycosyltransferase 4 family. WecA subfamily.</text>
</comment>
<evidence type="ECO:0000256" key="6">
    <source>
        <dbReference type="ARBA" id="ARBA00022692"/>
    </source>
</evidence>
<feature type="transmembrane region" description="Helical" evidence="12">
    <location>
        <begin position="154"/>
        <end position="172"/>
    </location>
</feature>
<dbReference type="CDD" id="cd06853">
    <property type="entry name" value="GT_WecA_like"/>
    <property type="match status" value="1"/>
</dbReference>
<sequence length="357" mass="39279">MVIFFAFVASYCSIFMIKPVAEKVGLVDTPCNRKRHVGSIPLIGGVSIFLAVLVSIIVFLPMERRLVVYLVCAAAIVLLGVIDDYRQLGVKVRLCVQSVVALLMMWGSDTYINNLGNVFGFGGIELGVWGIPFTVVAVIAAINAFNMIDGIDGLAGAMSIITFAAILVLMMVNGGELSVLPLIIIATIVPYLAFNLGVLGHKNRKIFMGDAGSMFIGLSVIWLLMIATQSSTSNAFSPVTALWVISIPLMDMMAIIIRRIKKRQSPFMADRDHLHHVFMRIGFSSRKALASISFFAIIFAAIGVLGELIGVPEYLMLILFVVVFISYSACIQHAWKVARFLRKYIFKKQAVRVKKYE</sequence>
<dbReference type="EMBL" id="AQGV01000012">
    <property type="protein sequence ID" value="MBE0369301.1"/>
    <property type="molecule type" value="Genomic_DNA"/>
</dbReference>
<evidence type="ECO:0000256" key="8">
    <source>
        <dbReference type="ARBA" id="ARBA00022985"/>
    </source>
</evidence>
<evidence type="ECO:0000256" key="12">
    <source>
        <dbReference type="HAMAP-Rule" id="MF_02030"/>
    </source>
</evidence>
<evidence type="ECO:0000256" key="4">
    <source>
        <dbReference type="ARBA" id="ARBA00022676"/>
    </source>
</evidence>
<dbReference type="InterPro" id="IPR012750">
    <property type="entry name" value="ECA_WecA-rel"/>
</dbReference>
<evidence type="ECO:0000256" key="10">
    <source>
        <dbReference type="ARBA" id="ARBA00023136"/>
    </source>
</evidence>
<dbReference type="PROSITE" id="PS01348">
    <property type="entry name" value="MRAY_2"/>
    <property type="match status" value="1"/>
</dbReference>
<comment type="cofactor">
    <cofactor evidence="12">
        <name>Mn(2+)</name>
        <dbReference type="ChEBI" id="CHEBI:29035"/>
    </cofactor>
</comment>
<keyword evidence="3 12" id="KW-0997">Cell inner membrane</keyword>
<evidence type="ECO:0000256" key="3">
    <source>
        <dbReference type="ARBA" id="ARBA00022519"/>
    </source>
</evidence>
<dbReference type="InterPro" id="IPR000715">
    <property type="entry name" value="Glycosyl_transferase_4"/>
</dbReference>
<dbReference type="EC" id="2.7.8.33" evidence="12"/>
<keyword evidence="10 12" id="KW-0472">Membrane</keyword>
<reference evidence="13 14" key="1">
    <citation type="submission" date="2015-03" db="EMBL/GenBank/DDBJ databases">
        <title>Genome sequence of Pseudoalteromonas aurantia.</title>
        <authorList>
            <person name="Xie B.-B."/>
            <person name="Rong J.-C."/>
            <person name="Qin Q.-L."/>
            <person name="Zhang Y.-Z."/>
        </authorList>
    </citation>
    <scope>NUCLEOTIDE SEQUENCE [LARGE SCALE GENOMIC DNA]</scope>
    <source>
        <strain evidence="13 14">208</strain>
    </source>
</reference>
<dbReference type="HAMAP" id="MF_02030">
    <property type="entry name" value="WecA_Gammaproteo"/>
    <property type="match status" value="1"/>
</dbReference>
<evidence type="ECO:0000256" key="5">
    <source>
        <dbReference type="ARBA" id="ARBA00022679"/>
    </source>
</evidence>
<protein>
    <recommendedName>
        <fullName evidence="12">Undecaprenyl-phosphate alpha-N-acetylglucosaminyl 1-phosphate transferase</fullName>
        <ecNumber evidence="12">2.7.8.33</ecNumber>
    </recommendedName>
    <alternativeName>
        <fullName evidence="12">UDP-GlcNAc:undecaprenyl-phosphate GlcNAc-1-phosphate transferase</fullName>
    </alternativeName>
    <alternativeName>
        <fullName evidence="12">Undecaprenyl-phosphate GlcNAc-1-phosphate transferase</fullName>
    </alternativeName>
</protein>
<evidence type="ECO:0000313" key="13">
    <source>
        <dbReference type="EMBL" id="MBE0369301.1"/>
    </source>
</evidence>
<comment type="pathway">
    <text evidence="12">Bacterial outer membrane biogenesis; LPS O-antigen biosynthesis.</text>
</comment>
<gene>
    <name evidence="12 13" type="primary">wecA</name>
    <name evidence="13" type="ORF">PAUR_a3122</name>
</gene>
<comment type="catalytic activity">
    <reaction evidence="12">
        <text>di-trans,octa-cis-undecaprenyl phosphate + UDP-N-acetyl-alpha-D-glucosamine = N-acetyl-alpha-D-glucosaminyl-di-trans,octa-cis-undecaprenyl diphosphate + UMP</text>
        <dbReference type="Rhea" id="RHEA:28090"/>
        <dbReference type="ChEBI" id="CHEBI:57705"/>
        <dbReference type="ChEBI" id="CHEBI:57865"/>
        <dbReference type="ChEBI" id="CHEBI:60392"/>
        <dbReference type="ChEBI" id="CHEBI:62959"/>
        <dbReference type="EC" id="2.7.8.33"/>
    </reaction>
</comment>
<dbReference type="PANTHER" id="PTHR22926">
    <property type="entry name" value="PHOSPHO-N-ACETYLMURAMOYL-PENTAPEPTIDE-TRANSFERASE"/>
    <property type="match status" value="1"/>
</dbReference>
<feature type="transmembrane region" description="Helical" evidence="12">
    <location>
        <begin position="235"/>
        <end position="257"/>
    </location>
</feature>
<dbReference type="GO" id="GO:0016740">
    <property type="term" value="F:transferase activity"/>
    <property type="evidence" value="ECO:0007669"/>
    <property type="project" value="UniProtKB-KW"/>
</dbReference>
<feature type="transmembrane region" description="Helical" evidence="12">
    <location>
        <begin position="94"/>
        <end position="112"/>
    </location>
</feature>
<name>A0ABR9EE85_9GAMM</name>
<feature type="transmembrane region" description="Helical" evidence="12">
    <location>
        <begin position="178"/>
        <end position="199"/>
    </location>
</feature>
<dbReference type="PANTHER" id="PTHR22926:SF3">
    <property type="entry name" value="UNDECAPRENYL-PHOSPHATE ALPHA-N-ACETYLGLUCOSAMINYL 1-PHOSPHATE TRANSFERASE"/>
    <property type="match status" value="1"/>
</dbReference>
<dbReference type="Proteomes" id="UP000615755">
    <property type="component" value="Unassembled WGS sequence"/>
</dbReference>
<feature type="transmembrane region" description="Helical" evidence="12">
    <location>
        <begin position="288"/>
        <end position="309"/>
    </location>
</feature>
<keyword evidence="9 12" id="KW-1133">Transmembrane helix</keyword>
<feature type="transmembrane region" description="Helical" evidence="12">
    <location>
        <begin position="118"/>
        <end position="142"/>
    </location>
</feature>
<evidence type="ECO:0000313" key="14">
    <source>
        <dbReference type="Proteomes" id="UP000615755"/>
    </source>
</evidence>
<feature type="transmembrane region" description="Helical" evidence="12">
    <location>
        <begin position="42"/>
        <end position="60"/>
    </location>
</feature>
<evidence type="ECO:0000256" key="1">
    <source>
        <dbReference type="ARBA" id="ARBA00004651"/>
    </source>
</evidence>
<evidence type="ECO:0000256" key="7">
    <source>
        <dbReference type="ARBA" id="ARBA00022842"/>
    </source>
</evidence>
<keyword evidence="14" id="KW-1185">Reference proteome</keyword>
<organism evidence="13 14">
    <name type="scientific">Pseudoalteromonas aurantia 208</name>
    <dbReference type="NCBI Taxonomy" id="1314867"/>
    <lineage>
        <taxon>Bacteria</taxon>
        <taxon>Pseudomonadati</taxon>
        <taxon>Pseudomonadota</taxon>
        <taxon>Gammaproteobacteria</taxon>
        <taxon>Alteromonadales</taxon>
        <taxon>Pseudoalteromonadaceae</taxon>
        <taxon>Pseudoalteromonas</taxon>
    </lineage>
</organism>
<keyword evidence="8 12" id="KW-0448">Lipopolysaccharide biosynthesis</keyword>
<feature type="transmembrane region" description="Helical" evidence="12">
    <location>
        <begin position="211"/>
        <end position="229"/>
    </location>
</feature>
<feature type="transmembrane region" description="Helical" evidence="12">
    <location>
        <begin position="315"/>
        <end position="335"/>
    </location>
</feature>
<evidence type="ECO:0000256" key="9">
    <source>
        <dbReference type="ARBA" id="ARBA00022989"/>
    </source>
</evidence>
<comment type="subcellular location">
    <subcellularLocation>
        <location evidence="12">Cell inner membrane</location>
        <topology evidence="12">Multi-pass membrane protein</topology>
    </subcellularLocation>
    <subcellularLocation>
        <location evidence="1">Cell membrane</location>
        <topology evidence="1">Multi-pass membrane protein</topology>
    </subcellularLocation>
</comment>
<comment type="function">
    <text evidence="12">Catalyzes the transfer of the GlcNAc-1-phosphate moiety from UDP-GlcNAc onto the carrier lipid undecaprenyl phosphate (C55-P), yielding GlcNAc-pyrophosphoryl-undecaprenyl (GlcNAc-PP-C55).</text>
</comment>
<keyword evidence="4 12" id="KW-0328">Glycosyltransferase</keyword>
<accession>A0ABR9EE85</accession>
<dbReference type="NCBIfam" id="TIGR02380">
    <property type="entry name" value="ECA_wecA"/>
    <property type="match status" value="1"/>
</dbReference>
<feature type="transmembrane region" description="Helical" evidence="12">
    <location>
        <begin position="66"/>
        <end position="82"/>
    </location>
</feature>
<evidence type="ECO:0000256" key="11">
    <source>
        <dbReference type="ARBA" id="ARBA00023211"/>
    </source>
</evidence>
<keyword evidence="11 12" id="KW-0464">Manganese</keyword>
<dbReference type="InterPro" id="IPR018480">
    <property type="entry name" value="PNAcMuramoyl-5peptid_Trfase_CS"/>
</dbReference>